<gene>
    <name evidence="9" type="primary">cas1</name>
    <name evidence="10" type="ordered locus">Fnod_1387</name>
</gene>
<dbReference type="InterPro" id="IPR042211">
    <property type="entry name" value="CRISPR-assoc_Cas1_N"/>
</dbReference>
<dbReference type="PANTHER" id="PTHR43219">
    <property type="entry name" value="CRISPR-ASSOCIATED ENDONUCLEASE CAS1"/>
    <property type="match status" value="1"/>
</dbReference>
<evidence type="ECO:0000313" key="11">
    <source>
        <dbReference type="Proteomes" id="UP000002415"/>
    </source>
</evidence>
<keyword evidence="4 9" id="KW-0378">Hydrolase</keyword>
<reference evidence="10 11" key="2">
    <citation type="journal article" date="2009" name="Proc. Natl. Acad. Sci. U.S.A.">
        <title>On the chimeric nature, thermophilic origin, and phylogenetic placement of the Thermotogales.</title>
        <authorList>
            <person name="Zhaxybayeva O."/>
            <person name="Swithers K.S."/>
            <person name="Lapierre P."/>
            <person name="Fournier G.P."/>
            <person name="Bickhart D.M."/>
            <person name="DeBoy R.T."/>
            <person name="Nelson K.E."/>
            <person name="Nesbo C.L."/>
            <person name="Doolittle W.F."/>
            <person name="Gogarten J.P."/>
            <person name="Noll K.M."/>
        </authorList>
    </citation>
    <scope>NUCLEOTIDE SEQUENCE [LARGE SCALE GENOMIC DNA]</scope>
    <source>
        <strain evidence="11">ATCC 35602 / DSM 5306 / Rt17-B1</strain>
    </source>
</reference>
<sequence>MEALYVFKDSYLRKKSSALYIEPKSEDQKPIYVPLKNISSIMVFSEIEMNKKTLELFSYSQVPVFFFNYNGEYIGCFYPVEENKTGEMLLLQLQHYQDLEKRIIIAREILYGVADNILKILKSYKNDFPEINEKIEMIEKLKKTYHRQEEIASLMAIEGNIRKNYYEALGVIFSKKDFTFQERTARPPADEINAMISFGNTILYNVVLSEIFKTSLEPAISFLHEPNKRKFSLQLDIAEIFKPIIVDRTILTLVNRSMIKKDDFKKVEGGVYLNETGKKKFVKALEEKLSETIDYENGQRMSWRTVIRYECYKLIRHLKEEQAYQAFRW</sequence>
<keyword evidence="1 9" id="KW-0540">Nuclease</keyword>
<evidence type="ECO:0000256" key="5">
    <source>
        <dbReference type="ARBA" id="ARBA00022842"/>
    </source>
</evidence>
<dbReference type="STRING" id="381764.Fnod_1387"/>
<name>A7HMV0_FERNB</name>
<keyword evidence="3 9" id="KW-0255">Endonuclease</keyword>
<dbReference type="EMBL" id="CP000771">
    <property type="protein sequence ID" value="ABS61233.1"/>
    <property type="molecule type" value="Genomic_DNA"/>
</dbReference>
<evidence type="ECO:0000256" key="2">
    <source>
        <dbReference type="ARBA" id="ARBA00022723"/>
    </source>
</evidence>
<dbReference type="GO" id="GO:0051607">
    <property type="term" value="P:defense response to virus"/>
    <property type="evidence" value="ECO:0007669"/>
    <property type="project" value="UniProtKB-UniRule"/>
</dbReference>
<feature type="binding site" evidence="9">
    <location>
        <position position="224"/>
    </location>
    <ligand>
        <name>Mn(2+)</name>
        <dbReference type="ChEBI" id="CHEBI:29035"/>
    </ligand>
</feature>
<dbReference type="NCBIfam" id="TIGR03641">
    <property type="entry name" value="cas1_HMARI"/>
    <property type="match status" value="1"/>
</dbReference>
<evidence type="ECO:0000256" key="3">
    <source>
        <dbReference type="ARBA" id="ARBA00022759"/>
    </source>
</evidence>
<dbReference type="Gene3D" id="1.20.120.920">
    <property type="entry name" value="CRISPR-associated endonuclease Cas1, C-terminal domain"/>
    <property type="match status" value="1"/>
</dbReference>
<evidence type="ECO:0000256" key="4">
    <source>
        <dbReference type="ARBA" id="ARBA00022801"/>
    </source>
</evidence>
<dbReference type="Proteomes" id="UP000002415">
    <property type="component" value="Chromosome"/>
</dbReference>
<dbReference type="PANTHER" id="PTHR43219:SF1">
    <property type="entry name" value="CRISPR-ASSOCIATED ENDONUCLEASE CAS1"/>
    <property type="match status" value="1"/>
</dbReference>
<feature type="binding site" evidence="9">
    <location>
        <position position="239"/>
    </location>
    <ligand>
        <name>Mn(2+)</name>
        <dbReference type="ChEBI" id="CHEBI:29035"/>
    </ligand>
</feature>
<dbReference type="InterPro" id="IPR002729">
    <property type="entry name" value="CRISPR-assoc_Cas1"/>
</dbReference>
<evidence type="ECO:0000313" key="10">
    <source>
        <dbReference type="EMBL" id="ABS61233.1"/>
    </source>
</evidence>
<dbReference type="EC" id="3.1.-.-" evidence="9"/>
<dbReference type="Gene3D" id="3.100.10.20">
    <property type="entry name" value="CRISPR-associated endonuclease Cas1, N-terminal domain"/>
    <property type="match status" value="1"/>
</dbReference>
<comment type="similarity">
    <text evidence="9">Belongs to the CRISPR-associated endonuclease Cas1 family.</text>
</comment>
<keyword evidence="6 9" id="KW-0051">Antiviral defense</keyword>
<accession>A7HMV0</accession>
<dbReference type="InterPro" id="IPR042206">
    <property type="entry name" value="CRISPR-assoc_Cas1_C"/>
</dbReference>
<protein>
    <recommendedName>
        <fullName evidence="9">CRISPR-associated endonuclease Cas1</fullName>
        <ecNumber evidence="9">3.1.-.-</ecNumber>
    </recommendedName>
</protein>
<organism evidence="10 11">
    <name type="scientific">Fervidobacterium nodosum (strain ATCC 35602 / DSM 5306 / Rt17-B1)</name>
    <dbReference type="NCBI Taxonomy" id="381764"/>
    <lineage>
        <taxon>Bacteria</taxon>
        <taxon>Thermotogati</taxon>
        <taxon>Thermotogota</taxon>
        <taxon>Thermotogae</taxon>
        <taxon>Thermotogales</taxon>
        <taxon>Fervidobacteriaceae</taxon>
        <taxon>Fervidobacterium</taxon>
    </lineage>
</organism>
<dbReference type="GO" id="GO:0003677">
    <property type="term" value="F:DNA binding"/>
    <property type="evidence" value="ECO:0007669"/>
    <property type="project" value="UniProtKB-KW"/>
</dbReference>
<dbReference type="RefSeq" id="WP_011994540.1">
    <property type="nucleotide sequence ID" value="NC_009718.1"/>
</dbReference>
<dbReference type="OrthoDB" id="9803119at2"/>
<evidence type="ECO:0000256" key="8">
    <source>
        <dbReference type="ARBA" id="ARBA00023211"/>
    </source>
</evidence>
<evidence type="ECO:0000256" key="1">
    <source>
        <dbReference type="ARBA" id="ARBA00022722"/>
    </source>
</evidence>
<keyword evidence="5 9" id="KW-0460">Magnesium</keyword>
<keyword evidence="2 9" id="KW-0479">Metal-binding</keyword>
<comment type="subunit">
    <text evidence="9">Homodimer, forms a heterotetramer with a Cas2 homodimer.</text>
</comment>
<dbReference type="HAMAP" id="MF_01470">
    <property type="entry name" value="Cas1"/>
    <property type="match status" value="1"/>
</dbReference>
<keyword evidence="8 9" id="KW-0464">Manganese</keyword>
<dbReference type="GO" id="GO:0046872">
    <property type="term" value="F:metal ion binding"/>
    <property type="evidence" value="ECO:0007669"/>
    <property type="project" value="UniProtKB-UniRule"/>
</dbReference>
<dbReference type="InterPro" id="IPR019858">
    <property type="entry name" value="CRISPR-assoc_Cas1_HMARI/TNEAP"/>
</dbReference>
<dbReference type="eggNOG" id="COG1518">
    <property type="taxonomic scope" value="Bacteria"/>
</dbReference>
<dbReference type="GO" id="GO:0043571">
    <property type="term" value="P:maintenance of CRISPR repeat elements"/>
    <property type="evidence" value="ECO:0007669"/>
    <property type="project" value="UniProtKB-UniRule"/>
</dbReference>
<dbReference type="GO" id="GO:0016787">
    <property type="term" value="F:hydrolase activity"/>
    <property type="evidence" value="ECO:0007669"/>
    <property type="project" value="UniProtKB-KW"/>
</dbReference>
<evidence type="ECO:0000256" key="6">
    <source>
        <dbReference type="ARBA" id="ARBA00023118"/>
    </source>
</evidence>
<comment type="cofactor">
    <cofactor evidence="9">
        <name>Mg(2+)</name>
        <dbReference type="ChEBI" id="CHEBI:18420"/>
    </cofactor>
    <cofactor evidence="9">
        <name>Mn(2+)</name>
        <dbReference type="ChEBI" id="CHEBI:29035"/>
    </cofactor>
</comment>
<comment type="function">
    <text evidence="9">CRISPR (clustered regularly interspaced short palindromic repeat), is an adaptive immune system that provides protection against mobile genetic elements (viruses, transposable elements and conjugative plasmids). CRISPR clusters contain spacers, sequences complementary to antecedent mobile elements, and target invading nucleic acids. CRISPR clusters are transcribed and processed into CRISPR RNA (crRNA). Acts as a dsDNA endonuclease. Involved in the integration of spacer DNA into the CRISPR cassette.</text>
</comment>
<dbReference type="HOGENOM" id="CLU_052779_2_0_0"/>
<proteinExistence type="inferred from homology"/>
<dbReference type="NCBIfam" id="TIGR00287">
    <property type="entry name" value="cas1"/>
    <property type="match status" value="1"/>
</dbReference>
<feature type="binding site" evidence="9">
    <location>
        <position position="158"/>
    </location>
    <ligand>
        <name>Mn(2+)</name>
        <dbReference type="ChEBI" id="CHEBI:29035"/>
    </ligand>
</feature>
<evidence type="ECO:0000256" key="9">
    <source>
        <dbReference type="HAMAP-Rule" id="MF_01470"/>
    </source>
</evidence>
<keyword evidence="11" id="KW-1185">Reference proteome</keyword>
<dbReference type="Pfam" id="PF01867">
    <property type="entry name" value="Cas_Cas1"/>
    <property type="match status" value="1"/>
</dbReference>
<dbReference type="GO" id="GO:0004520">
    <property type="term" value="F:DNA endonuclease activity"/>
    <property type="evidence" value="ECO:0007669"/>
    <property type="project" value="InterPro"/>
</dbReference>
<evidence type="ECO:0000256" key="7">
    <source>
        <dbReference type="ARBA" id="ARBA00023125"/>
    </source>
</evidence>
<keyword evidence="7 9" id="KW-0238">DNA-binding</keyword>
<reference evidence="10 11" key="1">
    <citation type="submission" date="2007-07" db="EMBL/GenBank/DDBJ databases">
        <title>Complete sequence of Fervidobacterium nodosum Rt17-B1.</title>
        <authorList>
            <consortium name="US DOE Joint Genome Institute"/>
            <person name="Copeland A."/>
            <person name="Lucas S."/>
            <person name="Lapidus A."/>
            <person name="Barry K."/>
            <person name="Glavina del Rio T."/>
            <person name="Dalin E."/>
            <person name="Tice H."/>
            <person name="Pitluck S."/>
            <person name="Saunders E."/>
            <person name="Brettin T."/>
            <person name="Bruce D."/>
            <person name="Detter J.C."/>
            <person name="Han C."/>
            <person name="Schmutz J."/>
            <person name="Larimer F."/>
            <person name="Land M."/>
            <person name="Hauser L."/>
            <person name="Kyrpides N."/>
            <person name="Mikhailova N."/>
            <person name="Nelson K."/>
            <person name="Gogarten J.P."/>
            <person name="Noll K."/>
            <person name="Richardson P."/>
        </authorList>
    </citation>
    <scope>NUCLEOTIDE SEQUENCE [LARGE SCALE GENOMIC DNA]</scope>
    <source>
        <strain evidence="11">ATCC 35602 / DSM 5306 / Rt17-B1</strain>
    </source>
</reference>
<dbReference type="KEGG" id="fno:Fnod_1387"/>
<dbReference type="AlphaFoldDB" id="A7HMV0"/>